<keyword evidence="5" id="KW-0067">ATP-binding</keyword>
<reference evidence="8 9" key="1">
    <citation type="submission" date="2022-01" db="EMBL/GenBank/DDBJ databases">
        <authorList>
            <person name="Xiong W."/>
            <person name="Schranz E."/>
        </authorList>
    </citation>
    <scope>NUCLEOTIDE SEQUENCE [LARGE SCALE GENOMIC DNA]</scope>
</reference>
<sequence>MPNYKRPLKIAVLLSGGVDNSVAPRLLHASGHSCTAFYLKIWFKFETYNSFASSSTEFVRRKISITFGECPWKEDLKYAKGFCNQVAFSPSYYPSHLCSNFDKVVSHTPLDAFSHNHHHQLNLLLTSYNVAGAFMDAISNMDFEFVASRHYAKVIHHLTDETNELLFLQLSKDTVKDQTYFLSCLSQAQLKRLVLPLGCIPKVSLPGNLICLTKKEGIHREYAFLGRYVVEKDVKNNVFVLSRNYYSVDKRRRSFRVGSFRWIDGSPPHNLNHLRCKKKRWYWHRPIPEDDQGLATGPFAAFINKSFVWGQGNFGIMDDAKGFLFLFLTRLVILQKMEDKSKLGQPVKIKPKP</sequence>
<keyword evidence="4" id="KW-0547">Nucleotide-binding</keyword>
<keyword evidence="6" id="KW-0694">RNA-binding</keyword>
<dbReference type="PANTHER" id="PTHR43052">
    <property type="match status" value="1"/>
</dbReference>
<keyword evidence="1" id="KW-0820">tRNA-binding</keyword>
<proteinExistence type="predicted"/>
<dbReference type="GO" id="GO:0005524">
    <property type="term" value="F:ATP binding"/>
    <property type="evidence" value="ECO:0007669"/>
    <property type="project" value="UniProtKB-KW"/>
</dbReference>
<evidence type="ECO:0000313" key="8">
    <source>
        <dbReference type="EMBL" id="CAH1454545.1"/>
    </source>
</evidence>
<keyword evidence="9" id="KW-1185">Reference proteome</keyword>
<keyword evidence="7" id="KW-1015">Disulfide bond</keyword>
<name>A0AAU9PYJ1_9ASTR</name>
<accession>A0AAU9PYJ1</accession>
<dbReference type="GO" id="GO:0008033">
    <property type="term" value="P:tRNA processing"/>
    <property type="evidence" value="ECO:0007669"/>
    <property type="project" value="UniProtKB-KW"/>
</dbReference>
<dbReference type="EMBL" id="CAKMRJ010005745">
    <property type="protein sequence ID" value="CAH1454545.1"/>
    <property type="molecule type" value="Genomic_DNA"/>
</dbReference>
<dbReference type="GO" id="GO:0000049">
    <property type="term" value="F:tRNA binding"/>
    <property type="evidence" value="ECO:0007669"/>
    <property type="project" value="UniProtKB-KW"/>
</dbReference>
<keyword evidence="2" id="KW-0808">Transferase</keyword>
<protein>
    <submittedName>
        <fullName evidence="8">Uncharacterized protein</fullName>
    </submittedName>
</protein>
<evidence type="ECO:0000313" key="9">
    <source>
        <dbReference type="Proteomes" id="UP001157418"/>
    </source>
</evidence>
<gene>
    <name evidence="8" type="ORF">LVIROSA_LOCUS39715</name>
</gene>
<evidence type="ECO:0000256" key="2">
    <source>
        <dbReference type="ARBA" id="ARBA00022679"/>
    </source>
</evidence>
<dbReference type="PANTHER" id="PTHR43052:SF1">
    <property type="entry name" value="TRNA-5-TAURINOMETHYLURIDINE 2-SULFURTRANSFERASE"/>
    <property type="match status" value="1"/>
</dbReference>
<dbReference type="Gene3D" id="3.40.50.620">
    <property type="entry name" value="HUPs"/>
    <property type="match status" value="1"/>
</dbReference>
<evidence type="ECO:0000256" key="4">
    <source>
        <dbReference type="ARBA" id="ARBA00022741"/>
    </source>
</evidence>
<dbReference type="Pfam" id="PF03054">
    <property type="entry name" value="tRNA_Me_trans"/>
    <property type="match status" value="1"/>
</dbReference>
<dbReference type="AlphaFoldDB" id="A0AAU9PYJ1"/>
<dbReference type="SUPFAM" id="SSF52402">
    <property type="entry name" value="Adenine nucleotide alpha hydrolases-like"/>
    <property type="match status" value="1"/>
</dbReference>
<organism evidence="8 9">
    <name type="scientific">Lactuca virosa</name>
    <dbReference type="NCBI Taxonomy" id="75947"/>
    <lineage>
        <taxon>Eukaryota</taxon>
        <taxon>Viridiplantae</taxon>
        <taxon>Streptophyta</taxon>
        <taxon>Embryophyta</taxon>
        <taxon>Tracheophyta</taxon>
        <taxon>Spermatophyta</taxon>
        <taxon>Magnoliopsida</taxon>
        <taxon>eudicotyledons</taxon>
        <taxon>Gunneridae</taxon>
        <taxon>Pentapetalae</taxon>
        <taxon>asterids</taxon>
        <taxon>campanulids</taxon>
        <taxon>Asterales</taxon>
        <taxon>Asteraceae</taxon>
        <taxon>Cichorioideae</taxon>
        <taxon>Cichorieae</taxon>
        <taxon>Lactucinae</taxon>
        <taxon>Lactuca</taxon>
    </lineage>
</organism>
<keyword evidence="3" id="KW-0819">tRNA processing</keyword>
<evidence type="ECO:0000256" key="5">
    <source>
        <dbReference type="ARBA" id="ARBA00022840"/>
    </source>
</evidence>
<dbReference type="InterPro" id="IPR051305">
    <property type="entry name" value="tRNA_2-thiouridylase_MnmA"/>
</dbReference>
<evidence type="ECO:0000256" key="6">
    <source>
        <dbReference type="ARBA" id="ARBA00022884"/>
    </source>
</evidence>
<evidence type="ECO:0000256" key="1">
    <source>
        <dbReference type="ARBA" id="ARBA00022555"/>
    </source>
</evidence>
<dbReference type="Proteomes" id="UP001157418">
    <property type="component" value="Unassembled WGS sequence"/>
</dbReference>
<dbReference type="InterPro" id="IPR014729">
    <property type="entry name" value="Rossmann-like_a/b/a_fold"/>
</dbReference>
<evidence type="ECO:0000256" key="7">
    <source>
        <dbReference type="ARBA" id="ARBA00023157"/>
    </source>
</evidence>
<evidence type="ECO:0000256" key="3">
    <source>
        <dbReference type="ARBA" id="ARBA00022694"/>
    </source>
</evidence>
<comment type="caution">
    <text evidence="8">The sequence shown here is derived from an EMBL/GenBank/DDBJ whole genome shotgun (WGS) entry which is preliminary data.</text>
</comment>
<dbReference type="GO" id="GO:0016740">
    <property type="term" value="F:transferase activity"/>
    <property type="evidence" value="ECO:0007669"/>
    <property type="project" value="UniProtKB-KW"/>
</dbReference>